<reference evidence="1 2" key="1">
    <citation type="submission" date="2023-10" db="EMBL/GenBank/DDBJ databases">
        <title>Surface-active antibiotics is a multifunctional adaptation for post-fire microbes.</title>
        <authorList>
            <person name="Liu M.D."/>
            <person name="Du Y."/>
            <person name="Koupaei S.K."/>
            <person name="Kim N.R."/>
            <person name="Zhang W."/>
            <person name="Traxler M.F."/>
        </authorList>
    </citation>
    <scope>NUCLEOTIDE SEQUENCE [LARGE SCALE GENOMIC DNA]</scope>
    <source>
        <strain evidence="1 2">F3</strain>
    </source>
</reference>
<dbReference type="RefSeq" id="WP_317019353.1">
    <property type="nucleotide sequence ID" value="NZ_CP136512.1"/>
</dbReference>
<dbReference type="InterPro" id="IPR021944">
    <property type="entry name" value="DUF3560"/>
</dbReference>
<accession>A0ABZ0EKV2</accession>
<dbReference type="Pfam" id="PF12083">
    <property type="entry name" value="DUF3560"/>
    <property type="match status" value="1"/>
</dbReference>
<dbReference type="Proteomes" id="UP001302652">
    <property type="component" value="Chromosome 2"/>
</dbReference>
<evidence type="ECO:0000313" key="1">
    <source>
        <dbReference type="EMBL" id="WOD16733.1"/>
    </source>
</evidence>
<proteinExistence type="predicted"/>
<protein>
    <submittedName>
        <fullName evidence="1">DUF3560 domain-containing protein</fullName>
    </submittedName>
</protein>
<organism evidence="1 2">
    <name type="scientific">Paraburkholderia kirstenboschensis</name>
    <dbReference type="NCBI Taxonomy" id="1245436"/>
    <lineage>
        <taxon>Bacteria</taxon>
        <taxon>Pseudomonadati</taxon>
        <taxon>Pseudomonadota</taxon>
        <taxon>Betaproteobacteria</taxon>
        <taxon>Burkholderiales</taxon>
        <taxon>Burkholderiaceae</taxon>
        <taxon>Paraburkholderia</taxon>
    </lineage>
</organism>
<keyword evidence="2" id="KW-1185">Reference proteome</keyword>
<gene>
    <name evidence="1" type="ORF">RW095_12715</name>
</gene>
<name>A0ABZ0EKV2_9BURK</name>
<sequence>MKAAGFCWAPKQELFVAPAWTPQRDDLLLELCGEIDDEDTPLVDRAEQRADRFDGYSERRGDEAMAAQGRRCHYRHIPLGRPILIGHHSEKRACKDAERIENGMRRAIRLWETSEYWEQRAAGALRHAKYLERPDVRHRRIKRIESEQRKVQRTTDEAQKFLTRWDAKELTLERAMAIASHVHFYRKFPLAGFPRNPPASQYEGDMGIWSALEGGVIGAEQHGRDETAVVLPSPAPVAGFFLPALTPAR</sequence>
<evidence type="ECO:0000313" key="2">
    <source>
        <dbReference type="Proteomes" id="UP001302652"/>
    </source>
</evidence>
<dbReference type="EMBL" id="CP136512">
    <property type="protein sequence ID" value="WOD16733.1"/>
    <property type="molecule type" value="Genomic_DNA"/>
</dbReference>